<dbReference type="Proteomes" id="UP000823388">
    <property type="component" value="Chromosome 1N"/>
</dbReference>
<gene>
    <name evidence="1" type="ORF">PVAP13_1NG165919</name>
</gene>
<sequence>MNERFSIIYIHHSGSGILSSMCWTAGRARFKFEACRMPALHAELGDQRERLRRRRTQIVIVVHPLPSFS</sequence>
<dbReference type="AlphaFoldDB" id="A0A8T0WMD7"/>
<comment type="caution">
    <text evidence="1">The sequence shown here is derived from an EMBL/GenBank/DDBJ whole genome shotgun (WGS) entry which is preliminary data.</text>
</comment>
<evidence type="ECO:0000313" key="2">
    <source>
        <dbReference type="Proteomes" id="UP000823388"/>
    </source>
</evidence>
<accession>A0A8T0WMD7</accession>
<reference evidence="1" key="1">
    <citation type="submission" date="2020-05" db="EMBL/GenBank/DDBJ databases">
        <title>WGS assembly of Panicum virgatum.</title>
        <authorList>
            <person name="Lovell J.T."/>
            <person name="Jenkins J."/>
            <person name="Shu S."/>
            <person name="Juenger T.E."/>
            <person name="Schmutz J."/>
        </authorList>
    </citation>
    <scope>NUCLEOTIDE SEQUENCE</scope>
    <source>
        <strain evidence="1">AP13</strain>
    </source>
</reference>
<proteinExistence type="predicted"/>
<keyword evidence="2" id="KW-1185">Reference proteome</keyword>
<protein>
    <submittedName>
        <fullName evidence="1">Uncharacterized protein</fullName>
    </submittedName>
</protein>
<name>A0A8T0WMD7_PANVG</name>
<evidence type="ECO:0000313" key="1">
    <source>
        <dbReference type="EMBL" id="KAG2650791.1"/>
    </source>
</evidence>
<dbReference type="EMBL" id="CM029038">
    <property type="protein sequence ID" value="KAG2650791.1"/>
    <property type="molecule type" value="Genomic_DNA"/>
</dbReference>
<organism evidence="1 2">
    <name type="scientific">Panicum virgatum</name>
    <name type="common">Blackwell switchgrass</name>
    <dbReference type="NCBI Taxonomy" id="38727"/>
    <lineage>
        <taxon>Eukaryota</taxon>
        <taxon>Viridiplantae</taxon>
        <taxon>Streptophyta</taxon>
        <taxon>Embryophyta</taxon>
        <taxon>Tracheophyta</taxon>
        <taxon>Spermatophyta</taxon>
        <taxon>Magnoliopsida</taxon>
        <taxon>Liliopsida</taxon>
        <taxon>Poales</taxon>
        <taxon>Poaceae</taxon>
        <taxon>PACMAD clade</taxon>
        <taxon>Panicoideae</taxon>
        <taxon>Panicodae</taxon>
        <taxon>Paniceae</taxon>
        <taxon>Panicinae</taxon>
        <taxon>Panicum</taxon>
        <taxon>Panicum sect. Hiantes</taxon>
    </lineage>
</organism>